<reference evidence="1" key="1">
    <citation type="journal article" date="2022" name="Plant J.">
        <title>Strategies of tolerance reflected in two North American maple genomes.</title>
        <authorList>
            <person name="McEvoy S.L."/>
            <person name="Sezen U.U."/>
            <person name="Trouern-Trend A."/>
            <person name="McMahon S.M."/>
            <person name="Schaberg P.G."/>
            <person name="Yang J."/>
            <person name="Wegrzyn J.L."/>
            <person name="Swenson N.G."/>
        </authorList>
    </citation>
    <scope>NUCLEOTIDE SEQUENCE</scope>
    <source>
        <strain evidence="1">NS2018</strain>
    </source>
</reference>
<evidence type="ECO:0000313" key="1">
    <source>
        <dbReference type="EMBL" id="KAK0607561.1"/>
    </source>
</evidence>
<proteinExistence type="predicted"/>
<accession>A0AA39SYH3</accession>
<name>A0AA39SYH3_ACESA</name>
<sequence>MGKARAKKTTPAAKRSVGLGSQNQGECVRNCDYSGRMARLNATQFIFERAIYLDELRHTKVSEIVVQRGWGDFVKALGISNATLVKEFYVSMDSEKLKKGGAVLVRDMEVGITAWMGIAIKTKGKKRQRIRRGESNAAGSSPEDTDAEFDFDCAELGFDEDEDYEGVSGGSKLDQVLSTVKEIKERTEMRHKRMDLFEAKLQH</sequence>
<dbReference type="Proteomes" id="UP001168877">
    <property type="component" value="Unassembled WGS sequence"/>
</dbReference>
<dbReference type="AlphaFoldDB" id="A0AA39SYH3"/>
<keyword evidence="2" id="KW-1185">Reference proteome</keyword>
<comment type="caution">
    <text evidence="1">The sequence shown here is derived from an EMBL/GenBank/DDBJ whole genome shotgun (WGS) entry which is preliminary data.</text>
</comment>
<gene>
    <name evidence="1" type="ORF">LWI29_016761</name>
</gene>
<protein>
    <submittedName>
        <fullName evidence="1">Uncharacterized protein</fullName>
    </submittedName>
</protein>
<reference evidence="1" key="2">
    <citation type="submission" date="2023-06" db="EMBL/GenBank/DDBJ databases">
        <authorList>
            <person name="Swenson N.G."/>
            <person name="Wegrzyn J.L."/>
            <person name="Mcevoy S.L."/>
        </authorList>
    </citation>
    <scope>NUCLEOTIDE SEQUENCE</scope>
    <source>
        <strain evidence="1">NS2018</strain>
        <tissue evidence="1">Leaf</tissue>
    </source>
</reference>
<dbReference type="EMBL" id="JAUESC010000001">
    <property type="protein sequence ID" value="KAK0607561.1"/>
    <property type="molecule type" value="Genomic_DNA"/>
</dbReference>
<evidence type="ECO:0000313" key="2">
    <source>
        <dbReference type="Proteomes" id="UP001168877"/>
    </source>
</evidence>
<organism evidence="1 2">
    <name type="scientific">Acer saccharum</name>
    <name type="common">Sugar maple</name>
    <dbReference type="NCBI Taxonomy" id="4024"/>
    <lineage>
        <taxon>Eukaryota</taxon>
        <taxon>Viridiplantae</taxon>
        <taxon>Streptophyta</taxon>
        <taxon>Embryophyta</taxon>
        <taxon>Tracheophyta</taxon>
        <taxon>Spermatophyta</taxon>
        <taxon>Magnoliopsida</taxon>
        <taxon>eudicotyledons</taxon>
        <taxon>Gunneridae</taxon>
        <taxon>Pentapetalae</taxon>
        <taxon>rosids</taxon>
        <taxon>malvids</taxon>
        <taxon>Sapindales</taxon>
        <taxon>Sapindaceae</taxon>
        <taxon>Hippocastanoideae</taxon>
        <taxon>Acereae</taxon>
        <taxon>Acer</taxon>
    </lineage>
</organism>